<feature type="domain" description="KIB1-4 beta-propeller" evidence="1">
    <location>
        <begin position="148"/>
        <end position="314"/>
    </location>
</feature>
<sequence length="576" mass="64414">MNPFSRRQKLLPPHNRRCATTLPVLLKAASPLASGSIDCCRGVSLVTAKIRFAVRHSELESMEPGIISMGKSFHLQYLRRETRKVSVREGGEEPDRCRIRTLGWENLSLEVLSAIGKCLKSRIEICKFRSVSEISKGYRFCTCSGSTNEHKVVLCSSSAPTSPNSEEYTALVLYSGGFLVALSIRNKILDEVREIVRESEGSWCKDVICFKESFYAVGGGGKLSAIDRMSLKLTDIVADLICEDFCALQLVESCQGLLLVVKNKSRVYKLNDIQHKWEAVKTLGDEIMFMDADLCFLVSTQDIFKSKGDFVVFSSVFFFRSAEYIKMTENHWVYIFCLDHGGKKDSQLKSSKLSYQSIARMLWPPPTWFYAWDSKEDVEVQPYVSIQHSSHRAKEASISFEVSEAWEQAVVVSPLNPCNRAVGSISVQQPVVISSLNPSEPAMGDAVMLKISEDSVAQPREKAATMVKFQGVDIRPDLLPILQKVWEKYEDVEGSRLQSCDIKAAALESLAKMIQLEAIMSELIKAKARVEEMKLEFFGHISEVEQGLDEDMKLVSDSMPISGPIDPEECLGEGLC</sequence>
<evidence type="ECO:0000259" key="1">
    <source>
        <dbReference type="Pfam" id="PF03478"/>
    </source>
</evidence>
<name>A0A803MFS1_CHEQI</name>
<dbReference type="Pfam" id="PF03478">
    <property type="entry name" value="Beta-prop_KIB1-4"/>
    <property type="match status" value="1"/>
</dbReference>
<dbReference type="PANTHER" id="PTHR47123:SF6">
    <property type="entry name" value="F-BOX PROTEIN SKIP23-LIKE ISOFORM X1"/>
    <property type="match status" value="1"/>
</dbReference>
<dbReference type="EnsemblPlants" id="AUR62028665-RA">
    <property type="protein sequence ID" value="AUR62028665-RA:cds"/>
    <property type="gene ID" value="AUR62028665"/>
</dbReference>
<dbReference type="Proteomes" id="UP000596660">
    <property type="component" value="Unplaced"/>
</dbReference>
<reference evidence="2" key="1">
    <citation type="journal article" date="2017" name="Nature">
        <title>The genome of Chenopodium quinoa.</title>
        <authorList>
            <person name="Jarvis D.E."/>
            <person name="Ho Y.S."/>
            <person name="Lightfoot D.J."/>
            <person name="Schmoeckel S.M."/>
            <person name="Li B."/>
            <person name="Borm T.J.A."/>
            <person name="Ohyanagi H."/>
            <person name="Mineta K."/>
            <person name="Michell C.T."/>
            <person name="Saber N."/>
            <person name="Kharbatia N.M."/>
            <person name="Rupper R.R."/>
            <person name="Sharp A.R."/>
            <person name="Dally N."/>
            <person name="Boughton B.A."/>
            <person name="Woo Y.H."/>
            <person name="Gao G."/>
            <person name="Schijlen E.G.W.M."/>
            <person name="Guo X."/>
            <person name="Momin A.A."/>
            <person name="Negrao S."/>
            <person name="Al-Babili S."/>
            <person name="Gehring C."/>
            <person name="Roessner U."/>
            <person name="Jung C."/>
            <person name="Murphy K."/>
            <person name="Arold S.T."/>
            <person name="Gojobori T."/>
            <person name="van der Linden C.G."/>
            <person name="van Loo E.N."/>
            <person name="Jellen E.N."/>
            <person name="Maughan P.J."/>
            <person name="Tester M."/>
        </authorList>
    </citation>
    <scope>NUCLEOTIDE SEQUENCE [LARGE SCALE GENOMIC DNA]</scope>
    <source>
        <strain evidence="2">cv. PI 614886</strain>
    </source>
</reference>
<protein>
    <recommendedName>
        <fullName evidence="1">KIB1-4 beta-propeller domain-containing protein</fullName>
    </recommendedName>
</protein>
<dbReference type="PANTHER" id="PTHR47123">
    <property type="entry name" value="F-BOX PROTEIN SKIP23"/>
    <property type="match status" value="1"/>
</dbReference>
<reference evidence="2" key="2">
    <citation type="submission" date="2021-03" db="UniProtKB">
        <authorList>
            <consortium name="EnsemblPlants"/>
        </authorList>
    </citation>
    <scope>IDENTIFICATION</scope>
</reference>
<dbReference type="AlphaFoldDB" id="A0A803MFS1"/>
<accession>A0A803MFS1</accession>
<keyword evidence="3" id="KW-1185">Reference proteome</keyword>
<dbReference type="InterPro" id="IPR051304">
    <property type="entry name" value="SCF_F-box_domain"/>
</dbReference>
<proteinExistence type="predicted"/>
<dbReference type="Gramene" id="AUR62028665-RA">
    <property type="protein sequence ID" value="AUR62028665-RA:cds"/>
    <property type="gene ID" value="AUR62028665"/>
</dbReference>
<dbReference type="InterPro" id="IPR005174">
    <property type="entry name" value="KIB1-4_b-propeller"/>
</dbReference>
<evidence type="ECO:0000313" key="2">
    <source>
        <dbReference type="EnsemblPlants" id="AUR62028665-RA:cds"/>
    </source>
</evidence>
<evidence type="ECO:0000313" key="3">
    <source>
        <dbReference type="Proteomes" id="UP000596660"/>
    </source>
</evidence>
<organism evidence="2 3">
    <name type="scientific">Chenopodium quinoa</name>
    <name type="common">Quinoa</name>
    <dbReference type="NCBI Taxonomy" id="63459"/>
    <lineage>
        <taxon>Eukaryota</taxon>
        <taxon>Viridiplantae</taxon>
        <taxon>Streptophyta</taxon>
        <taxon>Embryophyta</taxon>
        <taxon>Tracheophyta</taxon>
        <taxon>Spermatophyta</taxon>
        <taxon>Magnoliopsida</taxon>
        <taxon>eudicotyledons</taxon>
        <taxon>Gunneridae</taxon>
        <taxon>Pentapetalae</taxon>
        <taxon>Caryophyllales</taxon>
        <taxon>Chenopodiaceae</taxon>
        <taxon>Chenopodioideae</taxon>
        <taxon>Atripliceae</taxon>
        <taxon>Chenopodium</taxon>
    </lineage>
</organism>